<dbReference type="AlphaFoldDB" id="A0A3Q0JFP9"/>
<sequence>VENERLLIVDMRDLIEKSQRSILELNYQKKEIQQDLQALPGEKITSLTSHLRVCLGQEAKTKNLLECNATFSESAAPPGSDRAKLEVLEKVIEGYRQRMEHIEADQGLVCVIPDQAGSPNHPDIKKLTSERDDLLREKEELLKREKELKEKVDHLTYQMEWRALKGKSTLKVLSTFGYLGPMSL</sequence>
<dbReference type="GeneID" id="113470923"/>
<accession>A0A3Q0JFP9</accession>
<evidence type="ECO:0000313" key="3">
    <source>
        <dbReference type="RefSeq" id="XP_026685515.1"/>
    </source>
</evidence>
<reference evidence="3" key="1">
    <citation type="submission" date="2025-08" db="UniProtKB">
        <authorList>
            <consortium name="RefSeq"/>
        </authorList>
    </citation>
    <scope>IDENTIFICATION</scope>
</reference>
<gene>
    <name evidence="3" type="primary">LOC113470923</name>
</gene>
<dbReference type="PaxDb" id="121845-A0A3Q0JFP9"/>
<dbReference type="Proteomes" id="UP000079169">
    <property type="component" value="Unplaced"/>
</dbReference>
<proteinExistence type="predicted"/>
<organism evidence="2 3">
    <name type="scientific">Diaphorina citri</name>
    <name type="common">Asian citrus psyllid</name>
    <dbReference type="NCBI Taxonomy" id="121845"/>
    <lineage>
        <taxon>Eukaryota</taxon>
        <taxon>Metazoa</taxon>
        <taxon>Ecdysozoa</taxon>
        <taxon>Arthropoda</taxon>
        <taxon>Hexapoda</taxon>
        <taxon>Insecta</taxon>
        <taxon>Pterygota</taxon>
        <taxon>Neoptera</taxon>
        <taxon>Paraneoptera</taxon>
        <taxon>Hemiptera</taxon>
        <taxon>Sternorrhyncha</taxon>
        <taxon>Psylloidea</taxon>
        <taxon>Psyllidae</taxon>
        <taxon>Diaphorininae</taxon>
        <taxon>Diaphorina</taxon>
    </lineage>
</organism>
<keyword evidence="1" id="KW-0175">Coiled coil</keyword>
<feature type="coiled-coil region" evidence="1">
    <location>
        <begin position="85"/>
        <end position="158"/>
    </location>
</feature>
<keyword evidence="2" id="KW-1185">Reference proteome</keyword>
<dbReference type="KEGG" id="dci:113470923"/>
<feature type="non-terminal residue" evidence="3">
    <location>
        <position position="1"/>
    </location>
</feature>
<name>A0A3Q0JFP9_DIACI</name>
<protein>
    <submittedName>
        <fullName evidence="3">Uncharacterized protein LOC113470923</fullName>
    </submittedName>
</protein>
<evidence type="ECO:0000313" key="2">
    <source>
        <dbReference type="Proteomes" id="UP000079169"/>
    </source>
</evidence>
<dbReference type="RefSeq" id="XP_026685515.1">
    <property type="nucleotide sequence ID" value="XM_026829714.1"/>
</dbReference>
<evidence type="ECO:0000256" key="1">
    <source>
        <dbReference type="SAM" id="Coils"/>
    </source>
</evidence>